<sequence length="82" mass="9179">MTRHIDHDAHEPKIERGPGPWRWLIPAICFLWIGNAYYSLIDWQSAALGGGTGIVLALWAIEVTGNKVPDWWRSKPPGSGRS</sequence>
<feature type="transmembrane region" description="Helical" evidence="1">
    <location>
        <begin position="21"/>
        <end position="40"/>
    </location>
</feature>
<reference evidence="2" key="1">
    <citation type="submission" date="2023-07" db="EMBL/GenBank/DDBJ databases">
        <title>Sorghum-associated microbial communities from plants grown in Nebraska, USA.</title>
        <authorList>
            <person name="Schachtman D."/>
        </authorList>
    </citation>
    <scope>NUCLEOTIDE SEQUENCE</scope>
    <source>
        <strain evidence="2">1457</strain>
    </source>
</reference>
<dbReference type="AlphaFoldDB" id="A0AAW8LRU7"/>
<gene>
    <name evidence="2" type="ORF">J2W61_000568</name>
</gene>
<dbReference type="EMBL" id="JAVDSW010000001">
    <property type="protein sequence ID" value="MDR6700740.1"/>
    <property type="molecule type" value="Genomic_DNA"/>
</dbReference>
<name>A0AAW8LRU7_AGRTU</name>
<proteinExistence type="predicted"/>
<dbReference type="Proteomes" id="UP001265315">
    <property type="component" value="Unassembled WGS sequence"/>
</dbReference>
<feature type="transmembrane region" description="Helical" evidence="1">
    <location>
        <begin position="46"/>
        <end position="65"/>
    </location>
</feature>
<accession>A0AAW8LRU7</accession>
<keyword evidence="1" id="KW-1133">Transmembrane helix</keyword>
<organism evidence="2 3">
    <name type="scientific">Agrobacterium tumefaciens</name>
    <dbReference type="NCBI Taxonomy" id="358"/>
    <lineage>
        <taxon>Bacteria</taxon>
        <taxon>Pseudomonadati</taxon>
        <taxon>Pseudomonadota</taxon>
        <taxon>Alphaproteobacteria</taxon>
        <taxon>Hyphomicrobiales</taxon>
        <taxon>Rhizobiaceae</taxon>
        <taxon>Rhizobium/Agrobacterium group</taxon>
        <taxon>Agrobacterium</taxon>
        <taxon>Agrobacterium tumefaciens complex</taxon>
    </lineage>
</organism>
<evidence type="ECO:0000256" key="1">
    <source>
        <dbReference type="SAM" id="Phobius"/>
    </source>
</evidence>
<dbReference type="RefSeq" id="WP_209689522.1">
    <property type="nucleotide sequence ID" value="NZ_JAGIPM010000004.1"/>
</dbReference>
<protein>
    <submittedName>
        <fullName evidence="2">Uncharacterized protein</fullName>
    </submittedName>
</protein>
<keyword evidence="1" id="KW-0812">Transmembrane</keyword>
<evidence type="ECO:0000313" key="2">
    <source>
        <dbReference type="EMBL" id="MDR6700740.1"/>
    </source>
</evidence>
<evidence type="ECO:0000313" key="3">
    <source>
        <dbReference type="Proteomes" id="UP001265315"/>
    </source>
</evidence>
<comment type="caution">
    <text evidence="2">The sequence shown here is derived from an EMBL/GenBank/DDBJ whole genome shotgun (WGS) entry which is preliminary data.</text>
</comment>
<keyword evidence="1" id="KW-0472">Membrane</keyword>